<dbReference type="Gene3D" id="3.30.465.10">
    <property type="match status" value="1"/>
</dbReference>
<keyword evidence="9" id="KW-1185">Reference proteome</keyword>
<dbReference type="AlphaFoldDB" id="A0A2M8LQN3"/>
<proteinExistence type="inferred from homology"/>
<accession>A0A2M8LQN3</accession>
<organism evidence="8 9">
    <name type="scientific">Streptomyces carminius</name>
    <dbReference type="NCBI Taxonomy" id="2665496"/>
    <lineage>
        <taxon>Bacteria</taxon>
        <taxon>Bacillati</taxon>
        <taxon>Actinomycetota</taxon>
        <taxon>Actinomycetes</taxon>
        <taxon>Kitasatosporales</taxon>
        <taxon>Streptomycetaceae</taxon>
        <taxon>Streptomyces</taxon>
    </lineage>
</organism>
<dbReference type="PANTHER" id="PTHR42934:SF2">
    <property type="entry name" value="GLYCOLATE OXIDASE SUBUNIT GLCD"/>
    <property type="match status" value="1"/>
</dbReference>
<dbReference type="SUPFAM" id="SSF56176">
    <property type="entry name" value="FAD-binding/transporter-associated domain-like"/>
    <property type="match status" value="1"/>
</dbReference>
<dbReference type="GO" id="GO:0071949">
    <property type="term" value="F:FAD binding"/>
    <property type="evidence" value="ECO:0007669"/>
    <property type="project" value="InterPro"/>
</dbReference>
<dbReference type="InterPro" id="IPR016171">
    <property type="entry name" value="Vanillyl_alc_oxidase_C-sub2"/>
</dbReference>
<dbReference type="InterPro" id="IPR016164">
    <property type="entry name" value="FAD-linked_Oxase-like_C"/>
</dbReference>
<evidence type="ECO:0000259" key="7">
    <source>
        <dbReference type="PROSITE" id="PS51387"/>
    </source>
</evidence>
<dbReference type="InterPro" id="IPR036318">
    <property type="entry name" value="FAD-bd_PCMH-like_sf"/>
</dbReference>
<feature type="region of interest" description="Disordered" evidence="6">
    <location>
        <begin position="1"/>
        <end position="29"/>
    </location>
</feature>
<protein>
    <submittedName>
        <fullName evidence="8">Glycolate oxidase subunit GlcD</fullName>
    </submittedName>
</protein>
<dbReference type="EMBL" id="PGGW01000069">
    <property type="protein sequence ID" value="PJE94273.1"/>
    <property type="molecule type" value="Genomic_DNA"/>
</dbReference>
<reference evidence="8 9" key="1">
    <citation type="submission" date="2017-11" db="EMBL/GenBank/DDBJ databases">
        <title>Streptomyces carmine sp. nov., a novel actinomycete isolated from Sophora alopecuroides in Xinjiang, China.</title>
        <authorList>
            <person name="Wang Y."/>
            <person name="Luo X."/>
            <person name="Wan C."/>
            <person name="Zhang L."/>
        </authorList>
    </citation>
    <scope>NUCLEOTIDE SEQUENCE [LARGE SCALE GENOMIC DNA]</scope>
    <source>
        <strain evidence="8 9">TRM SA0054</strain>
    </source>
</reference>
<dbReference type="InterPro" id="IPR051914">
    <property type="entry name" value="FAD-linked_OxidoTrans_Type4"/>
</dbReference>
<dbReference type="Gene3D" id="3.30.70.2740">
    <property type="match status" value="1"/>
</dbReference>
<keyword evidence="3" id="KW-0285">Flavoprotein</keyword>
<comment type="cofactor">
    <cofactor evidence="1">
        <name>FAD</name>
        <dbReference type="ChEBI" id="CHEBI:57692"/>
    </cofactor>
</comment>
<dbReference type="Gene3D" id="1.10.45.10">
    <property type="entry name" value="Vanillyl-alcohol Oxidase, Chain A, domain 4"/>
    <property type="match status" value="1"/>
</dbReference>
<dbReference type="RefSeq" id="WP_100204884.1">
    <property type="nucleotide sequence ID" value="NZ_PGGW01000069.1"/>
</dbReference>
<dbReference type="Pfam" id="PF01565">
    <property type="entry name" value="FAD_binding_4"/>
    <property type="match status" value="1"/>
</dbReference>
<feature type="domain" description="FAD-binding PCMH-type" evidence="7">
    <location>
        <begin position="64"/>
        <end position="243"/>
    </location>
</feature>
<dbReference type="FunFam" id="3.30.70.2740:FF:000001">
    <property type="entry name" value="D-lactate dehydrogenase mitochondrial"/>
    <property type="match status" value="1"/>
</dbReference>
<evidence type="ECO:0000256" key="5">
    <source>
        <dbReference type="ARBA" id="ARBA00023002"/>
    </source>
</evidence>
<evidence type="ECO:0000256" key="4">
    <source>
        <dbReference type="ARBA" id="ARBA00022827"/>
    </source>
</evidence>
<keyword evidence="5" id="KW-0560">Oxidoreductase</keyword>
<dbReference type="Proteomes" id="UP000230407">
    <property type="component" value="Unassembled WGS sequence"/>
</dbReference>
<gene>
    <name evidence="8" type="ORF">CUT44_28820</name>
</gene>
<comment type="similarity">
    <text evidence="2">Belongs to the FAD-binding oxidoreductase/transferase type 4 family.</text>
</comment>
<comment type="caution">
    <text evidence="8">The sequence shown here is derived from an EMBL/GenBank/DDBJ whole genome shotgun (WGS) entry which is preliminary data.</text>
</comment>
<name>A0A2M8LQN3_9ACTN</name>
<keyword evidence="4" id="KW-0274">FAD</keyword>
<sequence length="486" mass="49885">MTAWTRRAGRRAGTRAPGGTRADGPAGDPADALAEDLAAVVGREHVRVDDGALAAYARDATPLFSARPQAVVLPGSTEEVAAILRYATERGVPVVPRGAGSNLCAATVPLSGGVVMALTRFDRILEISPGELLARVQTGVTTAALADAAAARGLLYAPDPGSRTVSTVGGNVATCAGGLRGLKYGVTRNHVLGLEAVLPTGEVIRTGGRLWKDVAGYDLTRLLTGSEGTLAVITEVTVALLPAPEETGTGVAYFGSLADASRAVAAVIADGIVPATLEFLDRKCVSAVEEFAGLGLRQDAGALLLFGDDGPARTVAGTLARIGEVCTGSGALEVTLAEDIARSDALLAARRCALPALSRLGSLTILEDATVPRHRLAEMVDRIDEIADRHGLRIATFGHAGDGNLHPTCVLDPDDTEGADRAHTAFGEIFAAAIAMDGTITGEHGVGAAKLPYLADRIGTDQVDLLRRIKLAFDPAGILNPGKLGS</sequence>
<dbReference type="InterPro" id="IPR016169">
    <property type="entry name" value="FAD-bd_PCMH_sub2"/>
</dbReference>
<dbReference type="FunFam" id="1.10.45.10:FF:000001">
    <property type="entry name" value="D-lactate dehydrogenase mitochondrial"/>
    <property type="match status" value="1"/>
</dbReference>
<evidence type="ECO:0000313" key="9">
    <source>
        <dbReference type="Proteomes" id="UP000230407"/>
    </source>
</evidence>
<evidence type="ECO:0000256" key="6">
    <source>
        <dbReference type="SAM" id="MobiDB-lite"/>
    </source>
</evidence>
<dbReference type="SUPFAM" id="SSF55103">
    <property type="entry name" value="FAD-linked oxidases, C-terminal domain"/>
    <property type="match status" value="1"/>
</dbReference>
<dbReference type="InterPro" id="IPR004113">
    <property type="entry name" value="FAD-bd_oxidored_4_C"/>
</dbReference>
<feature type="compositionally biased region" description="Low complexity" evidence="6">
    <location>
        <begin position="14"/>
        <end position="29"/>
    </location>
</feature>
<dbReference type="Pfam" id="PF02913">
    <property type="entry name" value="FAD-oxidase_C"/>
    <property type="match status" value="1"/>
</dbReference>
<evidence type="ECO:0000313" key="8">
    <source>
        <dbReference type="EMBL" id="PJE94273.1"/>
    </source>
</evidence>
<evidence type="ECO:0000256" key="2">
    <source>
        <dbReference type="ARBA" id="ARBA00008000"/>
    </source>
</evidence>
<dbReference type="PROSITE" id="PS51387">
    <property type="entry name" value="FAD_PCMH"/>
    <property type="match status" value="1"/>
</dbReference>
<evidence type="ECO:0000256" key="1">
    <source>
        <dbReference type="ARBA" id="ARBA00001974"/>
    </source>
</evidence>
<dbReference type="InterPro" id="IPR006094">
    <property type="entry name" value="Oxid_FAD_bind_N"/>
</dbReference>
<dbReference type="PANTHER" id="PTHR42934">
    <property type="entry name" value="GLYCOLATE OXIDASE SUBUNIT GLCD"/>
    <property type="match status" value="1"/>
</dbReference>
<evidence type="ECO:0000256" key="3">
    <source>
        <dbReference type="ARBA" id="ARBA00022630"/>
    </source>
</evidence>
<dbReference type="InterPro" id="IPR016166">
    <property type="entry name" value="FAD-bd_PCMH"/>
</dbReference>
<dbReference type="GO" id="GO:0016491">
    <property type="term" value="F:oxidoreductase activity"/>
    <property type="evidence" value="ECO:0007669"/>
    <property type="project" value="UniProtKB-KW"/>
</dbReference>